<accession>A0A9Q0YHY6</accession>
<keyword evidence="6 9" id="KW-0472">Membrane</keyword>
<keyword evidence="4 9" id="KW-1133">Transmembrane helix</keyword>
<dbReference type="Proteomes" id="UP001152320">
    <property type="component" value="Chromosome 20"/>
</dbReference>
<name>A0A9Q0YHY6_HOLLE</name>
<evidence type="ECO:0000256" key="3">
    <source>
        <dbReference type="ARBA" id="ARBA00022692"/>
    </source>
</evidence>
<protein>
    <submittedName>
        <fullName evidence="11">Tachykinin-like peptides receptor 99D</fullName>
    </submittedName>
</protein>
<evidence type="ECO:0000313" key="11">
    <source>
        <dbReference type="EMBL" id="KAJ8022900.1"/>
    </source>
</evidence>
<dbReference type="SUPFAM" id="SSF81321">
    <property type="entry name" value="Family A G protein-coupled receptor-like"/>
    <property type="match status" value="1"/>
</dbReference>
<evidence type="ECO:0000259" key="10">
    <source>
        <dbReference type="PROSITE" id="PS50262"/>
    </source>
</evidence>
<evidence type="ECO:0000256" key="9">
    <source>
        <dbReference type="SAM" id="Phobius"/>
    </source>
</evidence>
<evidence type="ECO:0000256" key="8">
    <source>
        <dbReference type="ARBA" id="ARBA00023224"/>
    </source>
</evidence>
<keyword evidence="8" id="KW-0807">Transducer</keyword>
<keyword evidence="2" id="KW-1003">Cell membrane</keyword>
<evidence type="ECO:0000313" key="12">
    <source>
        <dbReference type="Proteomes" id="UP001152320"/>
    </source>
</evidence>
<dbReference type="PRINTS" id="PR00237">
    <property type="entry name" value="GPCRRHODOPSN"/>
</dbReference>
<comment type="caution">
    <text evidence="11">The sequence shown here is derived from an EMBL/GenBank/DDBJ whole genome shotgun (WGS) entry which is preliminary data.</text>
</comment>
<proteinExistence type="predicted"/>
<evidence type="ECO:0000256" key="5">
    <source>
        <dbReference type="ARBA" id="ARBA00023040"/>
    </source>
</evidence>
<feature type="transmembrane region" description="Helical" evidence="9">
    <location>
        <begin position="55"/>
        <end position="76"/>
    </location>
</feature>
<evidence type="ECO:0000256" key="1">
    <source>
        <dbReference type="ARBA" id="ARBA00004651"/>
    </source>
</evidence>
<comment type="subcellular location">
    <subcellularLocation>
        <location evidence="1">Cell membrane</location>
        <topology evidence="1">Multi-pass membrane protein</topology>
    </subcellularLocation>
</comment>
<dbReference type="PROSITE" id="PS50262">
    <property type="entry name" value="G_PROTEIN_RECEP_F1_2"/>
    <property type="match status" value="1"/>
</dbReference>
<dbReference type="PANTHER" id="PTHR46925">
    <property type="entry name" value="G-PROTEIN COUPLED RECEPTOR TKR-1-RELATED"/>
    <property type="match status" value="1"/>
</dbReference>
<evidence type="ECO:0000256" key="2">
    <source>
        <dbReference type="ARBA" id="ARBA00022475"/>
    </source>
</evidence>
<dbReference type="GO" id="GO:0004995">
    <property type="term" value="F:tachykinin receptor activity"/>
    <property type="evidence" value="ECO:0007669"/>
    <property type="project" value="InterPro"/>
</dbReference>
<dbReference type="InterPro" id="IPR017452">
    <property type="entry name" value="GPCR_Rhodpsn_7TM"/>
</dbReference>
<dbReference type="PANTHER" id="PTHR46925:SF2">
    <property type="entry name" value="G-PROTEIN COUPLED RECEPTOR TKR-1-RELATED"/>
    <property type="match status" value="1"/>
</dbReference>
<keyword evidence="3 9" id="KW-0812">Transmembrane</keyword>
<feature type="domain" description="G-protein coupled receptors family 1 profile" evidence="10">
    <location>
        <begin position="1"/>
        <end position="78"/>
    </location>
</feature>
<dbReference type="Gene3D" id="1.20.1070.10">
    <property type="entry name" value="Rhodopsin 7-helix transmembrane proteins"/>
    <property type="match status" value="1"/>
</dbReference>
<sequence>MARVCQRTFLLVVALNPGLVKMFATIVLLFAICYLPMYVFLLIQDHKEDIMQNEYIKLIFLSAFFVGMSNCIYNPMIYCYMNSKFRNGFKSVLRFLPCVHYKPAEQWHGYARSTLRTYAANAAPAASPIKVVLKQNGGGDVTTELCHPPNWNNYHSINGNSTARL</sequence>
<keyword evidence="7 11" id="KW-0675">Receptor</keyword>
<evidence type="ECO:0000256" key="7">
    <source>
        <dbReference type="ARBA" id="ARBA00023170"/>
    </source>
</evidence>
<keyword evidence="5" id="KW-0297">G-protein coupled receptor</keyword>
<organism evidence="11 12">
    <name type="scientific">Holothuria leucospilota</name>
    <name type="common">Black long sea cucumber</name>
    <name type="synonym">Mertensiothuria leucospilota</name>
    <dbReference type="NCBI Taxonomy" id="206669"/>
    <lineage>
        <taxon>Eukaryota</taxon>
        <taxon>Metazoa</taxon>
        <taxon>Echinodermata</taxon>
        <taxon>Eleutherozoa</taxon>
        <taxon>Echinozoa</taxon>
        <taxon>Holothuroidea</taxon>
        <taxon>Aspidochirotacea</taxon>
        <taxon>Aspidochirotida</taxon>
        <taxon>Holothuriidae</taxon>
        <taxon>Holothuria</taxon>
    </lineage>
</organism>
<dbReference type="GO" id="GO:0005886">
    <property type="term" value="C:plasma membrane"/>
    <property type="evidence" value="ECO:0007669"/>
    <property type="project" value="UniProtKB-SubCell"/>
</dbReference>
<keyword evidence="12" id="KW-1185">Reference proteome</keyword>
<gene>
    <name evidence="11" type="ORF">HOLleu_37925</name>
</gene>
<dbReference type="EMBL" id="JAIZAY010000020">
    <property type="protein sequence ID" value="KAJ8022900.1"/>
    <property type="molecule type" value="Genomic_DNA"/>
</dbReference>
<dbReference type="InterPro" id="IPR000276">
    <property type="entry name" value="GPCR_Rhodpsn"/>
</dbReference>
<feature type="transmembrane region" description="Helical" evidence="9">
    <location>
        <begin position="20"/>
        <end position="43"/>
    </location>
</feature>
<evidence type="ECO:0000256" key="6">
    <source>
        <dbReference type="ARBA" id="ARBA00023136"/>
    </source>
</evidence>
<evidence type="ECO:0000256" key="4">
    <source>
        <dbReference type="ARBA" id="ARBA00022989"/>
    </source>
</evidence>
<reference evidence="11" key="1">
    <citation type="submission" date="2021-10" db="EMBL/GenBank/DDBJ databases">
        <title>Tropical sea cucumber genome reveals ecological adaptation and Cuvierian tubules defense mechanism.</title>
        <authorList>
            <person name="Chen T."/>
        </authorList>
    </citation>
    <scope>NUCLEOTIDE SEQUENCE</scope>
    <source>
        <strain evidence="11">Nanhai2018</strain>
        <tissue evidence="11">Muscle</tissue>
    </source>
</reference>
<dbReference type="AlphaFoldDB" id="A0A9Q0YHY6"/>
<dbReference type="OrthoDB" id="10053194at2759"/>
<dbReference type="InterPro" id="IPR001681">
    <property type="entry name" value="Neurokn_rcpt"/>
</dbReference>
<dbReference type="Pfam" id="PF00001">
    <property type="entry name" value="7tm_1"/>
    <property type="match status" value="1"/>
</dbReference>